<evidence type="ECO:0000313" key="2">
    <source>
        <dbReference type="Proteomes" id="UP000032142"/>
    </source>
</evidence>
<name>A0A0B0P209_GOSAR</name>
<evidence type="ECO:0000313" key="1">
    <source>
        <dbReference type="EMBL" id="KHG20753.1"/>
    </source>
</evidence>
<dbReference type="Proteomes" id="UP000032142">
    <property type="component" value="Unassembled WGS sequence"/>
</dbReference>
<accession>A0A0B0P209</accession>
<reference evidence="2" key="1">
    <citation type="submission" date="2014-09" db="EMBL/GenBank/DDBJ databases">
        <authorList>
            <person name="Mudge J."/>
            <person name="Ramaraj T."/>
            <person name="Lindquist I.E."/>
            <person name="Bharti A.K."/>
            <person name="Sundararajan A."/>
            <person name="Cameron C.T."/>
            <person name="Woodward J.E."/>
            <person name="May G.D."/>
            <person name="Brubaker C."/>
            <person name="Broadhvest J."/>
            <person name="Wilkins T.A."/>
        </authorList>
    </citation>
    <scope>NUCLEOTIDE SEQUENCE</scope>
    <source>
        <strain evidence="2">cv. AKA8401</strain>
    </source>
</reference>
<proteinExistence type="predicted"/>
<dbReference type="EMBL" id="KN416569">
    <property type="protein sequence ID" value="KHG20753.1"/>
    <property type="molecule type" value="Genomic_DNA"/>
</dbReference>
<keyword evidence="2" id="KW-1185">Reference proteome</keyword>
<sequence length="34" mass="3861">MLVIIAGQRPEGICVSCYIRAKTRRHLCELLYPG</sequence>
<protein>
    <submittedName>
        <fullName evidence="1">Uncharacterized protein</fullName>
    </submittedName>
</protein>
<dbReference type="AlphaFoldDB" id="A0A0B0P209"/>
<gene>
    <name evidence="1" type="ORF">F383_27870</name>
</gene>
<organism evidence="1 2">
    <name type="scientific">Gossypium arboreum</name>
    <name type="common">Tree cotton</name>
    <name type="synonym">Gossypium nanking</name>
    <dbReference type="NCBI Taxonomy" id="29729"/>
    <lineage>
        <taxon>Eukaryota</taxon>
        <taxon>Viridiplantae</taxon>
        <taxon>Streptophyta</taxon>
        <taxon>Embryophyta</taxon>
        <taxon>Tracheophyta</taxon>
        <taxon>Spermatophyta</taxon>
        <taxon>Magnoliopsida</taxon>
        <taxon>eudicotyledons</taxon>
        <taxon>Gunneridae</taxon>
        <taxon>Pentapetalae</taxon>
        <taxon>rosids</taxon>
        <taxon>malvids</taxon>
        <taxon>Malvales</taxon>
        <taxon>Malvaceae</taxon>
        <taxon>Malvoideae</taxon>
        <taxon>Gossypium</taxon>
    </lineage>
</organism>